<dbReference type="GO" id="GO:0005886">
    <property type="term" value="C:plasma membrane"/>
    <property type="evidence" value="ECO:0007669"/>
    <property type="project" value="TreeGrafter"/>
</dbReference>
<feature type="transmembrane region" description="Helical" evidence="3">
    <location>
        <begin position="174"/>
        <end position="193"/>
    </location>
</feature>
<feature type="transmembrane region" description="Helical" evidence="3">
    <location>
        <begin position="267"/>
        <end position="287"/>
    </location>
</feature>
<dbReference type="PANTHER" id="PTHR45138">
    <property type="entry name" value="REGULATORY COMPONENTS OF SENSORY TRANSDUCTION SYSTEM"/>
    <property type="match status" value="1"/>
</dbReference>
<dbReference type="KEGG" id="smag:AN936_03980"/>
<feature type="transmembrane region" description="Helical" evidence="3">
    <location>
        <begin position="80"/>
        <end position="100"/>
    </location>
</feature>
<feature type="transmembrane region" description="Helical" evidence="3">
    <location>
        <begin position="51"/>
        <end position="74"/>
    </location>
</feature>
<dbReference type="InterPro" id="IPR050469">
    <property type="entry name" value="Diguanylate_Cyclase"/>
</dbReference>
<dbReference type="FunFam" id="3.30.70.270:FF:000001">
    <property type="entry name" value="Diguanylate cyclase domain protein"/>
    <property type="match status" value="1"/>
</dbReference>
<proteinExistence type="predicted"/>
<dbReference type="AlphaFoldDB" id="A0A0N9UVL7"/>
<name>A0A0N9UVL7_SPHMC</name>
<protein>
    <recommendedName>
        <fullName evidence="1">diguanylate cyclase</fullName>
        <ecNumber evidence="1">2.7.7.65</ecNumber>
    </recommendedName>
</protein>
<evidence type="ECO:0000256" key="2">
    <source>
        <dbReference type="ARBA" id="ARBA00034247"/>
    </source>
</evidence>
<keyword evidence="3" id="KW-0472">Membrane</keyword>
<dbReference type="InterPro" id="IPR000160">
    <property type="entry name" value="GGDEF_dom"/>
</dbReference>
<comment type="catalytic activity">
    <reaction evidence="2">
        <text>2 GTP = 3',3'-c-di-GMP + 2 diphosphate</text>
        <dbReference type="Rhea" id="RHEA:24898"/>
        <dbReference type="ChEBI" id="CHEBI:33019"/>
        <dbReference type="ChEBI" id="CHEBI:37565"/>
        <dbReference type="ChEBI" id="CHEBI:58805"/>
        <dbReference type="EC" id="2.7.7.65"/>
    </reaction>
</comment>
<reference evidence="5 6" key="1">
    <citation type="journal article" date="2015" name="Genome Announc.">
        <title>Complete Genome Sequence of Polypropylene Glycol- and Polyethylene Glycol-Degrading Sphingopyxis macrogoltabida Strain EY-1.</title>
        <authorList>
            <person name="Ohtsubo Y."/>
            <person name="Nagata Y."/>
            <person name="Numata M."/>
            <person name="Tsuchikane K."/>
            <person name="Hosoyama A."/>
            <person name="Yamazoe A."/>
            <person name="Tsuda M."/>
            <person name="Fujita N."/>
            <person name="Kawai F."/>
        </authorList>
    </citation>
    <scope>NUCLEOTIDE SEQUENCE [LARGE SCALE GENOMIC DNA]</scope>
    <source>
        <strain evidence="5 6">EY-1</strain>
    </source>
</reference>
<feature type="transmembrane region" description="Helical" evidence="3">
    <location>
        <begin position="244"/>
        <end position="261"/>
    </location>
</feature>
<dbReference type="SUPFAM" id="SSF55073">
    <property type="entry name" value="Nucleotide cyclase"/>
    <property type="match status" value="1"/>
</dbReference>
<dbReference type="PROSITE" id="PS50887">
    <property type="entry name" value="GGDEF"/>
    <property type="match status" value="1"/>
</dbReference>
<dbReference type="PATRIC" id="fig|33050.5.peg.825"/>
<dbReference type="Pfam" id="PF00990">
    <property type="entry name" value="GGDEF"/>
    <property type="match status" value="1"/>
</dbReference>
<evidence type="ECO:0000256" key="3">
    <source>
        <dbReference type="SAM" id="Phobius"/>
    </source>
</evidence>
<dbReference type="GO" id="GO:1902201">
    <property type="term" value="P:negative regulation of bacterial-type flagellum-dependent cell motility"/>
    <property type="evidence" value="ECO:0007669"/>
    <property type="project" value="TreeGrafter"/>
</dbReference>
<evidence type="ECO:0000256" key="1">
    <source>
        <dbReference type="ARBA" id="ARBA00012528"/>
    </source>
</evidence>
<sequence>MLFVALHGALLVVGGRHAWLVSLVFLILAPLMAGAACIYRARHGGFARGWIALAIAMLLWAGGMAGNLFSGLVLDSWSGVGALSMLLFILYGVPIILVLAVPEREPWPVRLIDAGLALALGYLFFRHTFALASLADASLSNIVKLRLMFDIENLYIFAFALIRFLASANPAQRAFFGGLSVYAALYLVTAAFINHLHSDVYYGQWPDLVIGLPFLILAGLALADRGGASMPVSLRFGRAVRVGGPLMLPAALLTVSAVLVGAQPLHAIAGCAAAILGYGMRTIWVQVRSLDAHDRLEHLARVDQLTGLGNRRQFDESLRREWLRAQRTGQGLALLMIDIDHFKLLNDSFGHPVGDRRLHEVAQALAGCATRGVDTVARYGGEEFAAILPGATPQHARMLAETMRAAVARLELPSPAPLGYVTVSIGIGHIDQVADGDVAVLAAAADAALYEAKQSGRNRSMTHAATG</sequence>
<dbReference type="InterPro" id="IPR043128">
    <property type="entry name" value="Rev_trsase/Diguanyl_cyclase"/>
</dbReference>
<keyword evidence="3" id="KW-0812">Transmembrane</keyword>
<dbReference type="EC" id="2.7.7.65" evidence="1"/>
<organism evidence="5 6">
    <name type="scientific">Sphingopyxis macrogoltabida</name>
    <name type="common">Sphingomonas macrogoltabidus</name>
    <dbReference type="NCBI Taxonomy" id="33050"/>
    <lineage>
        <taxon>Bacteria</taxon>
        <taxon>Pseudomonadati</taxon>
        <taxon>Pseudomonadota</taxon>
        <taxon>Alphaproteobacteria</taxon>
        <taxon>Sphingomonadales</taxon>
        <taxon>Sphingomonadaceae</taxon>
        <taxon>Sphingopyxis</taxon>
    </lineage>
</organism>
<evidence type="ECO:0000313" key="6">
    <source>
        <dbReference type="Proteomes" id="UP000058074"/>
    </source>
</evidence>
<gene>
    <name evidence="5" type="ORF">AN936_03980</name>
</gene>
<dbReference type="EMBL" id="CP012700">
    <property type="protein sequence ID" value="ALH79554.1"/>
    <property type="molecule type" value="Genomic_DNA"/>
</dbReference>
<dbReference type="PANTHER" id="PTHR45138:SF9">
    <property type="entry name" value="DIGUANYLATE CYCLASE DGCM-RELATED"/>
    <property type="match status" value="1"/>
</dbReference>
<feature type="transmembrane region" description="Helical" evidence="3">
    <location>
        <begin position="20"/>
        <end position="39"/>
    </location>
</feature>
<dbReference type="InterPro" id="IPR029787">
    <property type="entry name" value="Nucleotide_cyclase"/>
</dbReference>
<dbReference type="GO" id="GO:0052621">
    <property type="term" value="F:diguanylate cyclase activity"/>
    <property type="evidence" value="ECO:0007669"/>
    <property type="project" value="UniProtKB-EC"/>
</dbReference>
<evidence type="ECO:0000313" key="5">
    <source>
        <dbReference type="EMBL" id="ALH79554.1"/>
    </source>
</evidence>
<evidence type="ECO:0000259" key="4">
    <source>
        <dbReference type="PROSITE" id="PS50887"/>
    </source>
</evidence>
<feature type="transmembrane region" description="Helical" evidence="3">
    <location>
        <begin position="107"/>
        <end position="125"/>
    </location>
</feature>
<dbReference type="SMART" id="SM00267">
    <property type="entry name" value="GGDEF"/>
    <property type="match status" value="1"/>
</dbReference>
<dbReference type="NCBIfam" id="TIGR00254">
    <property type="entry name" value="GGDEF"/>
    <property type="match status" value="1"/>
</dbReference>
<dbReference type="CDD" id="cd01949">
    <property type="entry name" value="GGDEF"/>
    <property type="match status" value="1"/>
</dbReference>
<feature type="transmembrane region" description="Helical" evidence="3">
    <location>
        <begin position="205"/>
        <end position="223"/>
    </location>
</feature>
<keyword evidence="3" id="KW-1133">Transmembrane helix</keyword>
<feature type="transmembrane region" description="Helical" evidence="3">
    <location>
        <begin position="145"/>
        <end position="162"/>
    </location>
</feature>
<dbReference type="Proteomes" id="UP000058074">
    <property type="component" value="Chromosome"/>
</dbReference>
<dbReference type="Gene3D" id="3.30.70.270">
    <property type="match status" value="1"/>
</dbReference>
<dbReference type="GO" id="GO:0043709">
    <property type="term" value="P:cell adhesion involved in single-species biofilm formation"/>
    <property type="evidence" value="ECO:0007669"/>
    <property type="project" value="TreeGrafter"/>
</dbReference>
<feature type="domain" description="GGDEF" evidence="4">
    <location>
        <begin position="330"/>
        <end position="465"/>
    </location>
</feature>
<accession>A0A0N9UVL7</accession>